<protein>
    <submittedName>
        <fullName evidence="1">Topology modulation protein</fullName>
    </submittedName>
</protein>
<gene>
    <name evidence="1" type="ORF">X560_0459</name>
</gene>
<dbReference type="PATRIC" id="fig|1430899.3.peg.475"/>
<dbReference type="PANTHER" id="PTHR37816:SF3">
    <property type="entry name" value="MODULATES DNA TOPOLOGY"/>
    <property type="match status" value="1"/>
</dbReference>
<dbReference type="EMBL" id="AZHO01000006">
    <property type="protein sequence ID" value="KMT60768.1"/>
    <property type="molecule type" value="Genomic_DNA"/>
</dbReference>
<comment type="caution">
    <text evidence="1">The sequence shown here is derived from an EMBL/GenBank/DDBJ whole genome shotgun (WGS) entry which is preliminary data.</text>
</comment>
<dbReference type="Proteomes" id="UP000052258">
    <property type="component" value="Unassembled WGS sequence"/>
</dbReference>
<keyword evidence="2" id="KW-1185">Reference proteome</keyword>
<proteinExistence type="predicted"/>
<reference evidence="1 2" key="1">
    <citation type="journal article" date="2015" name="Genome Biol. Evol.">
        <title>Comparative Genomics of Listeria Sensu Lato: Genus-Wide Differences in Evolutionary Dynamics and the Progressive Gain of Complex, Potentially Pathogenicity-Related Traits through Lateral Gene Transfer.</title>
        <authorList>
            <person name="Chiara M."/>
            <person name="Caruso M."/>
            <person name="D'Erchia A.M."/>
            <person name="Manzari C."/>
            <person name="Fraccalvieri R."/>
            <person name="Goffredo E."/>
            <person name="Latorre L."/>
            <person name="Miccolupo A."/>
            <person name="Padalino I."/>
            <person name="Santagada G."/>
            <person name="Chiocco D."/>
            <person name="Pesole G."/>
            <person name="Horner D.S."/>
            <person name="Parisi A."/>
        </authorList>
    </citation>
    <scope>NUCLEOTIDE SEQUENCE [LARGE SCALE GENOMIC DNA]</scope>
    <source>
        <strain evidence="1 2">1991</strain>
    </source>
</reference>
<dbReference type="OrthoDB" id="1201990at2"/>
<dbReference type="SUPFAM" id="SSF52540">
    <property type="entry name" value="P-loop containing nucleoside triphosphate hydrolases"/>
    <property type="match status" value="1"/>
</dbReference>
<dbReference type="InterPro" id="IPR027417">
    <property type="entry name" value="P-loop_NTPase"/>
</dbReference>
<sequence length="166" mass="19659">MERITILGPSGSGKSTLARELGHILKVPVVHLDTLFFKPNWEEIPKLELLKKVENIISTEENWIIEGNYTITWDARFQHSTSILFLDYPRRIYFWRVIKRLVMYRGKTRPDAAVGCVEKLDFEFLKFVWSYPKRREETISRLENEQGNILIFKSPKETAKFIQQLK</sequence>
<dbReference type="PANTHER" id="PTHR37816">
    <property type="entry name" value="YALI0E33011P"/>
    <property type="match status" value="1"/>
</dbReference>
<evidence type="ECO:0000313" key="1">
    <source>
        <dbReference type="EMBL" id="KMT60768.1"/>
    </source>
</evidence>
<accession>A0A0J8GJ54</accession>
<evidence type="ECO:0000313" key="2">
    <source>
        <dbReference type="Proteomes" id="UP000052258"/>
    </source>
</evidence>
<organism evidence="1 2">
    <name type="scientific">Listeria fleischmannii 1991</name>
    <dbReference type="NCBI Taxonomy" id="1430899"/>
    <lineage>
        <taxon>Bacteria</taxon>
        <taxon>Bacillati</taxon>
        <taxon>Bacillota</taxon>
        <taxon>Bacilli</taxon>
        <taxon>Bacillales</taxon>
        <taxon>Listeriaceae</taxon>
        <taxon>Listeria</taxon>
    </lineage>
</organism>
<name>A0A0J8GJ54_9LIST</name>
<dbReference type="InterPro" id="IPR052922">
    <property type="entry name" value="Cytidylate_Kinase-2"/>
</dbReference>
<dbReference type="RefSeq" id="WP_007472627.1">
    <property type="nucleotide sequence ID" value="NZ_KQ130610.1"/>
</dbReference>
<dbReference type="AlphaFoldDB" id="A0A0J8GJ54"/>
<dbReference type="Gene3D" id="3.40.50.300">
    <property type="entry name" value="P-loop containing nucleotide triphosphate hydrolases"/>
    <property type="match status" value="1"/>
</dbReference>